<dbReference type="AlphaFoldDB" id="A0A0G4I191"/>
<accession>A0A0G4I191</accession>
<reference evidence="2" key="1">
    <citation type="submission" date="2014-11" db="EMBL/GenBank/DDBJ databases">
        <authorList>
            <person name="Otto D Thomas"/>
            <person name="Naeem Raeece"/>
        </authorList>
    </citation>
    <scope>NUCLEOTIDE SEQUENCE</scope>
</reference>
<feature type="compositionally biased region" description="Basic and acidic residues" evidence="1">
    <location>
        <begin position="43"/>
        <end position="52"/>
    </location>
</feature>
<evidence type="ECO:0000313" key="2">
    <source>
        <dbReference type="EMBL" id="CEM50646.1"/>
    </source>
</evidence>
<feature type="compositionally biased region" description="Basic and acidic residues" evidence="1">
    <location>
        <begin position="464"/>
        <end position="475"/>
    </location>
</feature>
<feature type="compositionally biased region" description="Pro residues" evidence="1">
    <location>
        <begin position="202"/>
        <end position="211"/>
    </location>
</feature>
<feature type="compositionally biased region" description="Polar residues" evidence="1">
    <location>
        <begin position="481"/>
        <end position="491"/>
    </location>
</feature>
<proteinExistence type="predicted"/>
<feature type="compositionally biased region" description="Low complexity" evidence="1">
    <location>
        <begin position="427"/>
        <end position="438"/>
    </location>
</feature>
<dbReference type="VEuPathDB" id="CryptoDB:Cvel_34625"/>
<feature type="compositionally biased region" description="Low complexity" evidence="1">
    <location>
        <begin position="505"/>
        <end position="515"/>
    </location>
</feature>
<feature type="compositionally biased region" description="Basic and acidic residues" evidence="1">
    <location>
        <begin position="268"/>
        <end position="286"/>
    </location>
</feature>
<feature type="region of interest" description="Disordered" evidence="1">
    <location>
        <begin position="427"/>
        <end position="589"/>
    </location>
</feature>
<feature type="compositionally biased region" description="Low complexity" evidence="1">
    <location>
        <begin position="131"/>
        <end position="165"/>
    </location>
</feature>
<protein>
    <submittedName>
        <fullName evidence="2">Uncharacterized protein</fullName>
    </submittedName>
</protein>
<feature type="region of interest" description="Disordered" evidence="1">
    <location>
        <begin position="1"/>
        <end position="411"/>
    </location>
</feature>
<feature type="non-terminal residue" evidence="2">
    <location>
        <position position="589"/>
    </location>
</feature>
<sequence length="589" mass="60069">MSSFRQPTPHISTLPPRRGTRANRSAAEAPQIENSSQEPQATGKEKDAERETGVVTRSGRRALGEIGTNQQAAPHPPPSSLPSPRGGRTVSKRGEQKQNQEDREGGGEGQGQENASTIVVPSAGSADSDPLLCAGALSSSCSSSSSSLLQTQKQKPPAPVAAPSQPGIPNALPAVAAPAGVTTRSQRRALGGGVGGAGAASRPPPPLPSLPLPCGGRGGRAGRQTMAEGEMEGMGEGAGGAESQQRRRGKRPPVASPCIDSPLCSPKDTQKDKENEHEGETREEGVSAKVGGGISGKSKSRSRREGGVGLRPLRGIPSFRERPPPVQGRIPRKKARGFGGENSEGRENSAAGLPLQTRGTLPFHLARPQNEAEGGLRAVEDSSSSSRRSSRRLGEGAVPPMPDYPSEGLGVRDEGDVVMTAVEVPEASGGGAAAAVPSGPGGGLSVSSRVRKGTLSGKAGGGESRGRRVGSEVRRGLPLQGVTNAGVSSQSKGRRGAAVAGGSGSVVSQRGARVSEWMQPPPEIDDENGDGENSAERLSGVDESPPPAFDLDRGERDKGKEGRGTRGARKNETLGLSGTGAAMAMAAAA</sequence>
<evidence type="ECO:0000256" key="1">
    <source>
        <dbReference type="SAM" id="MobiDB-lite"/>
    </source>
</evidence>
<name>A0A0G4I191_9ALVE</name>
<organism evidence="2">
    <name type="scientific">Chromera velia CCMP2878</name>
    <dbReference type="NCBI Taxonomy" id="1169474"/>
    <lineage>
        <taxon>Eukaryota</taxon>
        <taxon>Sar</taxon>
        <taxon>Alveolata</taxon>
        <taxon>Colpodellida</taxon>
        <taxon>Chromeraceae</taxon>
        <taxon>Chromera</taxon>
    </lineage>
</organism>
<gene>
    <name evidence="2" type="ORF">Cvel_34625</name>
</gene>
<feature type="compositionally biased region" description="Basic and acidic residues" evidence="1">
    <location>
        <begin position="550"/>
        <end position="572"/>
    </location>
</feature>
<dbReference type="EMBL" id="CDMZ01004712">
    <property type="protein sequence ID" value="CEM50646.1"/>
    <property type="molecule type" value="Genomic_DNA"/>
</dbReference>
<feature type="compositionally biased region" description="Basic and acidic residues" evidence="1">
    <location>
        <begin position="92"/>
        <end position="106"/>
    </location>
</feature>
<feature type="compositionally biased region" description="Polar residues" evidence="1">
    <location>
        <begin position="1"/>
        <end position="11"/>
    </location>
</feature>